<evidence type="ECO:0000256" key="8">
    <source>
        <dbReference type="ARBA" id="ARBA00023146"/>
    </source>
</evidence>
<keyword evidence="3 10" id="KW-0963">Cytoplasm</keyword>
<comment type="subcellular location">
    <subcellularLocation>
        <location evidence="10">Cytoplasm</location>
    </subcellularLocation>
</comment>
<evidence type="ECO:0000256" key="11">
    <source>
        <dbReference type="PIRSR" id="PIRSR001549-1"/>
    </source>
</evidence>
<comment type="caution">
    <text evidence="13">The sequence shown here is derived from an EMBL/GenBank/DDBJ whole genome shotgun (WGS) entry which is preliminary data.</text>
</comment>
<dbReference type="CDD" id="cd00859">
    <property type="entry name" value="HisRS_anticodon"/>
    <property type="match status" value="1"/>
</dbReference>
<feature type="binding site" evidence="11">
    <location>
        <begin position="262"/>
        <end position="263"/>
    </location>
    <ligand>
        <name>L-histidine</name>
        <dbReference type="ChEBI" id="CHEBI:57595"/>
    </ligand>
</feature>
<keyword evidence="5 10" id="KW-0547">Nucleotide-binding</keyword>
<feature type="binding site" evidence="11">
    <location>
        <position position="126"/>
    </location>
    <ligand>
        <name>L-histidine</name>
        <dbReference type="ChEBI" id="CHEBI:57595"/>
    </ligand>
</feature>
<dbReference type="Proteomes" id="UP000630923">
    <property type="component" value="Unassembled WGS sequence"/>
</dbReference>
<reference evidence="13" key="1">
    <citation type="journal article" date="2014" name="Int. J. Syst. Evol. Microbiol.">
        <title>Complete genome sequence of Corynebacterium casei LMG S-19264T (=DSM 44701T), isolated from a smear-ripened cheese.</title>
        <authorList>
            <consortium name="US DOE Joint Genome Institute (JGI-PGF)"/>
            <person name="Walter F."/>
            <person name="Albersmeier A."/>
            <person name="Kalinowski J."/>
            <person name="Ruckert C."/>
        </authorList>
    </citation>
    <scope>NUCLEOTIDE SEQUENCE</scope>
    <source>
        <strain evidence="13">KCTC 42590</strain>
    </source>
</reference>
<dbReference type="EC" id="6.1.1.21" evidence="10"/>
<keyword evidence="7 10" id="KW-0648">Protein biosynthesis</keyword>
<dbReference type="InterPro" id="IPR036621">
    <property type="entry name" value="Anticodon-bd_dom_sf"/>
</dbReference>
<dbReference type="HAMAP" id="MF_00127">
    <property type="entry name" value="His_tRNA_synth"/>
    <property type="match status" value="1"/>
</dbReference>
<feature type="binding site" evidence="11">
    <location>
        <position position="130"/>
    </location>
    <ligand>
        <name>L-histidine</name>
        <dbReference type="ChEBI" id="CHEBI:57595"/>
    </ligand>
</feature>
<evidence type="ECO:0000256" key="10">
    <source>
        <dbReference type="HAMAP-Rule" id="MF_00127"/>
    </source>
</evidence>
<feature type="binding site" evidence="11">
    <location>
        <position position="258"/>
    </location>
    <ligand>
        <name>L-histidine</name>
        <dbReference type="ChEBI" id="CHEBI:57595"/>
    </ligand>
</feature>
<feature type="domain" description="Aminoacyl-transfer RNA synthetases class-II family profile" evidence="12">
    <location>
        <begin position="22"/>
        <end position="329"/>
    </location>
</feature>
<dbReference type="Pfam" id="PF03129">
    <property type="entry name" value="HGTP_anticodon"/>
    <property type="match status" value="1"/>
</dbReference>
<keyword evidence="6 10" id="KW-0067">ATP-binding</keyword>
<name>A0A919E1J7_9PROT</name>
<evidence type="ECO:0000256" key="5">
    <source>
        <dbReference type="ARBA" id="ARBA00022741"/>
    </source>
</evidence>
<reference evidence="13" key="2">
    <citation type="submission" date="2020-09" db="EMBL/GenBank/DDBJ databases">
        <authorList>
            <person name="Sun Q."/>
            <person name="Kim S."/>
        </authorList>
    </citation>
    <scope>NUCLEOTIDE SEQUENCE</scope>
    <source>
        <strain evidence="13">KCTC 42590</strain>
    </source>
</reference>
<dbReference type="Pfam" id="PF13393">
    <property type="entry name" value="tRNA-synt_His"/>
    <property type="match status" value="1"/>
</dbReference>
<dbReference type="PIRSF" id="PIRSF001549">
    <property type="entry name" value="His-tRNA_synth"/>
    <property type="match status" value="1"/>
</dbReference>
<dbReference type="PANTHER" id="PTHR43707">
    <property type="entry name" value="HISTIDYL-TRNA SYNTHETASE"/>
    <property type="match status" value="1"/>
</dbReference>
<keyword evidence="8 10" id="KW-0030">Aminoacyl-tRNA synthetase</keyword>
<evidence type="ECO:0000256" key="1">
    <source>
        <dbReference type="ARBA" id="ARBA00008226"/>
    </source>
</evidence>
<feature type="binding site" evidence="11">
    <location>
        <begin position="82"/>
        <end position="84"/>
    </location>
    <ligand>
        <name>L-histidine</name>
        <dbReference type="ChEBI" id="CHEBI:57595"/>
    </ligand>
</feature>
<dbReference type="GO" id="GO:0004821">
    <property type="term" value="F:histidine-tRNA ligase activity"/>
    <property type="evidence" value="ECO:0007669"/>
    <property type="project" value="UniProtKB-UniRule"/>
</dbReference>
<proteinExistence type="inferred from homology"/>
<dbReference type="RefSeq" id="WP_191249530.1">
    <property type="nucleotide sequence ID" value="NZ_BNCI01000001.1"/>
</dbReference>
<comment type="similarity">
    <text evidence="1 10">Belongs to the class-II aminoacyl-tRNA synthetase family.</text>
</comment>
<dbReference type="InterPro" id="IPR006195">
    <property type="entry name" value="aa-tRNA-synth_II"/>
</dbReference>
<accession>A0A919E1J7</accession>
<evidence type="ECO:0000256" key="4">
    <source>
        <dbReference type="ARBA" id="ARBA00022598"/>
    </source>
</evidence>
<dbReference type="GO" id="GO:0005524">
    <property type="term" value="F:ATP binding"/>
    <property type="evidence" value="ECO:0007669"/>
    <property type="project" value="UniProtKB-UniRule"/>
</dbReference>
<dbReference type="SUPFAM" id="SSF55681">
    <property type="entry name" value="Class II aaRS and biotin synthetases"/>
    <property type="match status" value="1"/>
</dbReference>
<dbReference type="Gene3D" id="3.40.50.800">
    <property type="entry name" value="Anticodon-binding domain"/>
    <property type="match status" value="1"/>
</dbReference>
<evidence type="ECO:0000256" key="6">
    <source>
        <dbReference type="ARBA" id="ARBA00022840"/>
    </source>
</evidence>
<dbReference type="EMBL" id="BNCI01000001">
    <property type="protein sequence ID" value="GHF10441.1"/>
    <property type="molecule type" value="Genomic_DNA"/>
</dbReference>
<dbReference type="GO" id="GO:0005737">
    <property type="term" value="C:cytoplasm"/>
    <property type="evidence" value="ECO:0007669"/>
    <property type="project" value="UniProtKB-SubCell"/>
</dbReference>
<dbReference type="InterPro" id="IPR041715">
    <property type="entry name" value="HisRS-like_core"/>
</dbReference>
<feature type="binding site" evidence="11">
    <location>
        <position position="112"/>
    </location>
    <ligand>
        <name>L-histidine</name>
        <dbReference type="ChEBI" id="CHEBI:57595"/>
    </ligand>
</feature>
<evidence type="ECO:0000259" key="12">
    <source>
        <dbReference type="PROSITE" id="PS50862"/>
    </source>
</evidence>
<dbReference type="InterPro" id="IPR045864">
    <property type="entry name" value="aa-tRNA-synth_II/BPL/LPL"/>
</dbReference>
<comment type="subunit">
    <text evidence="2 10">Homodimer.</text>
</comment>
<evidence type="ECO:0000256" key="3">
    <source>
        <dbReference type="ARBA" id="ARBA00022490"/>
    </source>
</evidence>
<dbReference type="InterPro" id="IPR015807">
    <property type="entry name" value="His-tRNA-ligase"/>
</dbReference>
<protein>
    <recommendedName>
        <fullName evidence="10">Histidine--tRNA ligase</fullName>
        <ecNumber evidence="10">6.1.1.21</ecNumber>
    </recommendedName>
    <alternativeName>
        <fullName evidence="10">Histidyl-tRNA synthetase</fullName>
        <shortName evidence="10">HisRS</shortName>
    </alternativeName>
</protein>
<dbReference type="AlphaFoldDB" id="A0A919E1J7"/>
<dbReference type="CDD" id="cd00773">
    <property type="entry name" value="HisRS-like_core"/>
    <property type="match status" value="1"/>
</dbReference>
<dbReference type="NCBIfam" id="TIGR00442">
    <property type="entry name" value="hisS"/>
    <property type="match status" value="1"/>
</dbReference>
<comment type="catalytic activity">
    <reaction evidence="9 10">
        <text>tRNA(His) + L-histidine + ATP = L-histidyl-tRNA(His) + AMP + diphosphate + H(+)</text>
        <dbReference type="Rhea" id="RHEA:17313"/>
        <dbReference type="Rhea" id="RHEA-COMP:9665"/>
        <dbReference type="Rhea" id="RHEA-COMP:9689"/>
        <dbReference type="ChEBI" id="CHEBI:15378"/>
        <dbReference type="ChEBI" id="CHEBI:30616"/>
        <dbReference type="ChEBI" id="CHEBI:33019"/>
        <dbReference type="ChEBI" id="CHEBI:57595"/>
        <dbReference type="ChEBI" id="CHEBI:78442"/>
        <dbReference type="ChEBI" id="CHEBI:78527"/>
        <dbReference type="ChEBI" id="CHEBI:456215"/>
        <dbReference type="EC" id="6.1.1.21"/>
    </reaction>
</comment>
<dbReference type="Gene3D" id="3.30.930.10">
    <property type="entry name" value="Bira Bifunctional Protein, Domain 2"/>
    <property type="match status" value="1"/>
</dbReference>
<dbReference type="SUPFAM" id="SSF52954">
    <property type="entry name" value="Class II aaRS ABD-related"/>
    <property type="match status" value="1"/>
</dbReference>
<dbReference type="InterPro" id="IPR004516">
    <property type="entry name" value="HisRS/HisZ"/>
</dbReference>
<dbReference type="InterPro" id="IPR004154">
    <property type="entry name" value="Anticodon-bd"/>
</dbReference>
<evidence type="ECO:0000256" key="9">
    <source>
        <dbReference type="ARBA" id="ARBA00047639"/>
    </source>
</evidence>
<keyword evidence="14" id="KW-1185">Reference proteome</keyword>
<sequence>MSKLQPARGTRDIYGEDARRMAAVVDCFKATATQYGFEEIQTPIFEFTEVFKRPLGEASDIVSKEMYSFEDRGGEEVTLRPEFTAGICRAFISNGMQQSLPQRLMAWGPVFRYERPQKGRYRQFHQIDAEILGADSPETDVDLIALAWRMMKQLGIADDTVLHLNSLGDAESRQQYRVALVEYLNQHKDNLSEDSQRRLETNPLRILDSKNEGDREIIKDAPSVEDHMTEEAAAFIASVQNGLTALGIPYVMDDKLVRGLDYYNHTVFEFITTALGAQGTVLAGGRFDGLVSQLGGAPTPGVGFAGGIERLAMLMKAAPAVARSVVLLPMGEAATLKAFPIGEELRDAGFDVVADRSGNLKKRLNRANKNNARVAIILGDNELEQGVAQVKDLDSGEQTDVALDMLKTVLAPIMSGDAE</sequence>
<evidence type="ECO:0000256" key="7">
    <source>
        <dbReference type="ARBA" id="ARBA00022917"/>
    </source>
</evidence>
<gene>
    <name evidence="10 13" type="primary">hisS</name>
    <name evidence="13" type="ORF">GCM10017044_00160</name>
</gene>
<evidence type="ECO:0000313" key="13">
    <source>
        <dbReference type="EMBL" id="GHF10441.1"/>
    </source>
</evidence>
<evidence type="ECO:0000313" key="14">
    <source>
        <dbReference type="Proteomes" id="UP000630923"/>
    </source>
</evidence>
<evidence type="ECO:0000256" key="2">
    <source>
        <dbReference type="ARBA" id="ARBA00011738"/>
    </source>
</evidence>
<dbReference type="InterPro" id="IPR033656">
    <property type="entry name" value="HisRS_anticodon"/>
</dbReference>
<dbReference type="PROSITE" id="PS50862">
    <property type="entry name" value="AA_TRNA_LIGASE_II"/>
    <property type="match status" value="1"/>
</dbReference>
<organism evidence="13 14">
    <name type="scientific">Kordiimonas sediminis</name>
    <dbReference type="NCBI Taxonomy" id="1735581"/>
    <lineage>
        <taxon>Bacteria</taxon>
        <taxon>Pseudomonadati</taxon>
        <taxon>Pseudomonadota</taxon>
        <taxon>Alphaproteobacteria</taxon>
        <taxon>Kordiimonadales</taxon>
        <taxon>Kordiimonadaceae</taxon>
        <taxon>Kordiimonas</taxon>
    </lineage>
</organism>
<dbReference type="PANTHER" id="PTHR43707:SF1">
    <property type="entry name" value="HISTIDINE--TRNA LIGASE, MITOCHONDRIAL-RELATED"/>
    <property type="match status" value="1"/>
</dbReference>
<keyword evidence="4 10" id="KW-0436">Ligase</keyword>
<dbReference type="GO" id="GO:0006427">
    <property type="term" value="P:histidyl-tRNA aminoacylation"/>
    <property type="evidence" value="ECO:0007669"/>
    <property type="project" value="UniProtKB-UniRule"/>
</dbReference>